<proteinExistence type="predicted"/>
<comment type="caution">
    <text evidence="1">The sequence shown here is derived from an EMBL/GenBank/DDBJ whole genome shotgun (WGS) entry which is preliminary data.</text>
</comment>
<dbReference type="EMBL" id="JACTVJ010000013">
    <property type="protein sequence ID" value="MBC9716071.1"/>
    <property type="molecule type" value="Genomic_DNA"/>
</dbReference>
<name>A0ABR7SKR7_9ACTN</name>
<gene>
    <name evidence="1" type="ORF">H9Y04_26365</name>
</gene>
<sequence length="86" mass="9204">MTEHLGAAPERTLVSDSCVVTGPAMTHRVWRTGTHALVVGPHGDNGPYGYLTHLQLSFTPLGRGPALPPPEDEQALAAWLAAHVDW</sequence>
<evidence type="ECO:0000313" key="1">
    <source>
        <dbReference type="EMBL" id="MBC9716071.1"/>
    </source>
</evidence>
<protein>
    <submittedName>
        <fullName evidence="1">Uncharacterized protein</fullName>
    </submittedName>
</protein>
<dbReference type="Proteomes" id="UP000642284">
    <property type="component" value="Unassembled WGS sequence"/>
</dbReference>
<keyword evidence="2" id="KW-1185">Reference proteome</keyword>
<organism evidence="1 2">
    <name type="scientific">Streptomyces polyasparticus</name>
    <dbReference type="NCBI Taxonomy" id="2767826"/>
    <lineage>
        <taxon>Bacteria</taxon>
        <taxon>Bacillati</taxon>
        <taxon>Actinomycetota</taxon>
        <taxon>Actinomycetes</taxon>
        <taxon>Kitasatosporales</taxon>
        <taxon>Streptomycetaceae</taxon>
        <taxon>Streptomyces</taxon>
    </lineage>
</organism>
<evidence type="ECO:0000313" key="2">
    <source>
        <dbReference type="Proteomes" id="UP000642284"/>
    </source>
</evidence>
<accession>A0ABR7SKR7</accession>
<reference evidence="1 2" key="1">
    <citation type="submission" date="2020-08" db="EMBL/GenBank/DDBJ databases">
        <title>Genemic of Streptomyces polyaspartic.</title>
        <authorList>
            <person name="Liu W."/>
        </authorList>
    </citation>
    <scope>NUCLEOTIDE SEQUENCE [LARGE SCALE GENOMIC DNA]</scope>
    <source>
        <strain evidence="1 2">TRM66268-LWL</strain>
    </source>
</reference>